<feature type="compositionally biased region" description="Pro residues" evidence="1">
    <location>
        <begin position="1"/>
        <end position="11"/>
    </location>
</feature>
<name>A0AAE0WR64_9PEZI</name>
<evidence type="ECO:0000313" key="4">
    <source>
        <dbReference type="Proteomes" id="UP001274830"/>
    </source>
</evidence>
<keyword evidence="2" id="KW-0812">Transmembrane</keyword>
<proteinExistence type="predicted"/>
<feature type="transmembrane region" description="Helical" evidence="2">
    <location>
        <begin position="132"/>
        <end position="151"/>
    </location>
</feature>
<sequence length="492" mass="54252">MAEIKPVPPPRSSTTASQPGGSQGTSVRYRMPARPPTIPEDSQSIDPPSLPRRPSSKQSLSPTRGQPPQLLRRRSSILSDVTSFSEDIINPSASRRREGDHEEAEVTHWHSTPLAFAILPALGGLLFKNGSAFVTDVLLLGLAAIFLNWSLRLPWDWYHAAQEQRRRADPNIAYNDDLDEDDIAVQMASSAEYSPKQTAADGQTNESGVQNTERKAKAAADLRAQERLAFLATFAFPVLSAYLLHVIRGQLSRPSSGLISDYNLSIFLLAAEFRPARQLIRLISARTMHLQRTVSGNEEGFGSEQSPGSELSVLRARLAELEAKLLDHSLIPATVAVAQKEDVAELSTEMRKRYEPRLEGLERAVRRYEKRSTTLTMITEQRLNSLETRLQDALSLAAVAAQSSQRRGIFSYLLETASAIIALPMKIAWSICICPFLVLEQGWEKLSVLLSGPAPVRKDGSVKRSRHGLKEGGAGSLDEKQRVKGGLRKPVR</sequence>
<evidence type="ECO:0000313" key="3">
    <source>
        <dbReference type="EMBL" id="KAK3676509.1"/>
    </source>
</evidence>
<feature type="compositionally biased region" description="Polar residues" evidence="1">
    <location>
        <begin position="191"/>
        <end position="211"/>
    </location>
</feature>
<dbReference type="AlphaFoldDB" id="A0AAE0WR64"/>
<feature type="transmembrane region" description="Helical" evidence="2">
    <location>
        <begin position="228"/>
        <end position="247"/>
    </location>
</feature>
<protein>
    <submittedName>
        <fullName evidence="3">Uncharacterized protein</fullName>
    </submittedName>
</protein>
<keyword evidence="2" id="KW-0472">Membrane</keyword>
<feature type="region of interest" description="Disordered" evidence="1">
    <location>
        <begin position="1"/>
        <end position="76"/>
    </location>
</feature>
<keyword evidence="2" id="KW-1133">Transmembrane helix</keyword>
<feature type="compositionally biased region" description="Polar residues" evidence="1">
    <location>
        <begin position="56"/>
        <end position="66"/>
    </location>
</feature>
<evidence type="ECO:0000256" key="1">
    <source>
        <dbReference type="SAM" id="MobiDB-lite"/>
    </source>
</evidence>
<feature type="region of interest" description="Disordered" evidence="1">
    <location>
        <begin position="191"/>
        <end position="213"/>
    </location>
</feature>
<evidence type="ECO:0000256" key="2">
    <source>
        <dbReference type="SAM" id="Phobius"/>
    </source>
</evidence>
<dbReference type="Proteomes" id="UP001274830">
    <property type="component" value="Unassembled WGS sequence"/>
</dbReference>
<organism evidence="3 4">
    <name type="scientific">Recurvomyces mirabilis</name>
    <dbReference type="NCBI Taxonomy" id="574656"/>
    <lineage>
        <taxon>Eukaryota</taxon>
        <taxon>Fungi</taxon>
        <taxon>Dikarya</taxon>
        <taxon>Ascomycota</taxon>
        <taxon>Pezizomycotina</taxon>
        <taxon>Dothideomycetes</taxon>
        <taxon>Dothideomycetidae</taxon>
        <taxon>Mycosphaerellales</taxon>
        <taxon>Teratosphaeriaceae</taxon>
        <taxon>Recurvomyces</taxon>
    </lineage>
</organism>
<reference evidence="3" key="1">
    <citation type="submission" date="2023-07" db="EMBL/GenBank/DDBJ databases">
        <title>Black Yeasts Isolated from many extreme environments.</title>
        <authorList>
            <person name="Coleine C."/>
            <person name="Stajich J.E."/>
            <person name="Selbmann L."/>
        </authorList>
    </citation>
    <scope>NUCLEOTIDE SEQUENCE</scope>
    <source>
        <strain evidence="3">CCFEE 5485</strain>
    </source>
</reference>
<feature type="region of interest" description="Disordered" evidence="1">
    <location>
        <begin position="456"/>
        <end position="492"/>
    </location>
</feature>
<dbReference type="EMBL" id="JAUTXT010000010">
    <property type="protein sequence ID" value="KAK3676509.1"/>
    <property type="molecule type" value="Genomic_DNA"/>
</dbReference>
<gene>
    <name evidence="3" type="ORF">LTR78_003785</name>
</gene>
<keyword evidence="4" id="KW-1185">Reference proteome</keyword>
<dbReference type="PANTHER" id="PTHR42032:SF1">
    <property type="entry name" value="YALI0E30679P"/>
    <property type="match status" value="1"/>
</dbReference>
<feature type="compositionally biased region" description="Basic residues" evidence="1">
    <location>
        <begin position="483"/>
        <end position="492"/>
    </location>
</feature>
<accession>A0AAE0WR64</accession>
<comment type="caution">
    <text evidence="3">The sequence shown here is derived from an EMBL/GenBank/DDBJ whole genome shotgun (WGS) entry which is preliminary data.</text>
</comment>
<dbReference type="PANTHER" id="PTHR42032">
    <property type="entry name" value="YALI0E30679P"/>
    <property type="match status" value="1"/>
</dbReference>
<feature type="compositionally biased region" description="Polar residues" evidence="1">
    <location>
        <begin position="12"/>
        <end position="26"/>
    </location>
</feature>